<dbReference type="Proteomes" id="UP000225277">
    <property type="component" value="Unassembled WGS sequence"/>
</dbReference>
<keyword evidence="2" id="KW-1185">Reference proteome</keyword>
<dbReference type="GeneID" id="35597412"/>
<evidence type="ECO:0000313" key="2">
    <source>
        <dbReference type="Proteomes" id="UP000225277"/>
    </source>
</evidence>
<name>A0A2D3UQ88_9PEZI</name>
<reference evidence="1 2" key="1">
    <citation type="submission" date="2016-03" db="EMBL/GenBank/DDBJ databases">
        <authorList>
            <person name="Ploux O."/>
        </authorList>
    </citation>
    <scope>NUCLEOTIDE SEQUENCE [LARGE SCALE GENOMIC DNA]</scope>
    <source>
        <strain evidence="1 2">URUG2</strain>
    </source>
</reference>
<protein>
    <submittedName>
        <fullName evidence="1">Uncharacterized protein</fullName>
    </submittedName>
</protein>
<dbReference type="AlphaFoldDB" id="A0A2D3UQ88"/>
<sequence>MCATVSPAGRLKRRAERSVKKPAANLSCSTHIRCIQSQHHLLSCLC</sequence>
<accession>A0A2D3UQ88</accession>
<gene>
    <name evidence="1" type="ORF">RCC_02191</name>
</gene>
<evidence type="ECO:0000313" key="1">
    <source>
        <dbReference type="EMBL" id="CZT16348.1"/>
    </source>
</evidence>
<dbReference type="RefSeq" id="XP_023623241.1">
    <property type="nucleotide sequence ID" value="XM_023767473.1"/>
</dbReference>
<proteinExistence type="predicted"/>
<organism evidence="1 2">
    <name type="scientific">Ramularia collo-cygni</name>
    <dbReference type="NCBI Taxonomy" id="112498"/>
    <lineage>
        <taxon>Eukaryota</taxon>
        <taxon>Fungi</taxon>
        <taxon>Dikarya</taxon>
        <taxon>Ascomycota</taxon>
        <taxon>Pezizomycotina</taxon>
        <taxon>Dothideomycetes</taxon>
        <taxon>Dothideomycetidae</taxon>
        <taxon>Mycosphaerellales</taxon>
        <taxon>Mycosphaerellaceae</taxon>
        <taxon>Ramularia</taxon>
    </lineage>
</organism>
<dbReference type="EMBL" id="FJUY01000002">
    <property type="protein sequence ID" value="CZT16348.1"/>
    <property type="molecule type" value="Genomic_DNA"/>
</dbReference>